<keyword evidence="5" id="KW-0998">Cell outer membrane</keyword>
<dbReference type="InterPro" id="IPR032831">
    <property type="entry name" value="LptM_cons"/>
</dbReference>
<reference evidence="8 9" key="2">
    <citation type="journal article" date="2016" name="Sci. Rep.">
        <title>The genome of Rhizobiales bacteria in predatory ants reveals urease gene functions but no genes for nitrogen fixation.</title>
        <authorList>
            <person name="Neuvonen M.M."/>
            <person name="Tamarit D."/>
            <person name="Naslund K."/>
            <person name="Liebig J."/>
            <person name="Feldhaar H."/>
            <person name="Moran N.A."/>
            <person name="Guy L."/>
            <person name="Andersson S.G."/>
        </authorList>
    </citation>
    <scope>NUCLEOTIDE SEQUENCE [LARGE SCALE GENOMIC DNA]</scope>
    <source>
        <strain evidence="8 9">Hsal</strain>
    </source>
</reference>
<reference evidence="8 9" key="1">
    <citation type="journal article" date="2010" name="Science">
        <title>Genomic comparison of the ants Camponotus floridanus and Harpegnathos saltator.</title>
        <authorList>
            <person name="Bonasio R."/>
            <person name="Zhang G."/>
            <person name="Ye C."/>
            <person name="Mutti N.S."/>
            <person name="Fang X."/>
            <person name="Qin N."/>
            <person name="Donahue G."/>
            <person name="Yang P."/>
            <person name="Li Q."/>
            <person name="Li C."/>
            <person name="Zhang P."/>
            <person name="Huang Z."/>
            <person name="Berger S.L."/>
            <person name="Reinberg D."/>
            <person name="Wang J."/>
            <person name="Liebig J."/>
        </authorList>
    </citation>
    <scope>NUCLEOTIDE SEQUENCE [LARGE SCALE GENOMIC DNA]</scope>
    <source>
        <strain evidence="8 9">Hsal</strain>
    </source>
</reference>
<dbReference type="STRING" id="1902579.BHV28_01650"/>
<keyword evidence="3" id="KW-0472">Membrane</keyword>
<keyword evidence="6" id="KW-0449">Lipoprotein</keyword>
<dbReference type="KEGG" id="thd:BHV28_01650"/>
<sequence>MTRQLLAVMAMFGVCAIVLTGCGRKGALEPPPSATIETNNGQRVEKPKEDRPFILDRLLQ</sequence>
<comment type="subcellular location">
    <subcellularLocation>
        <location evidence="1">Cell outer membrane</location>
        <topology evidence="1">Lipid-anchor</topology>
    </subcellularLocation>
</comment>
<evidence type="ECO:0000256" key="6">
    <source>
        <dbReference type="ARBA" id="ARBA00023288"/>
    </source>
</evidence>
<gene>
    <name evidence="8" type="ORF">BHV28_01650</name>
</gene>
<evidence type="ECO:0000256" key="4">
    <source>
        <dbReference type="ARBA" id="ARBA00023139"/>
    </source>
</evidence>
<dbReference type="Proteomes" id="UP000188912">
    <property type="component" value="Chromosome"/>
</dbReference>
<name>A0A1U9JSQ0_9HYPH</name>
<accession>A0A1U9JSQ0</accession>
<keyword evidence="4" id="KW-0564">Palmitate</keyword>
<evidence type="ECO:0000256" key="2">
    <source>
        <dbReference type="ARBA" id="ARBA00022729"/>
    </source>
</evidence>
<dbReference type="PROSITE" id="PS51257">
    <property type="entry name" value="PROKAR_LIPOPROTEIN"/>
    <property type="match status" value="1"/>
</dbReference>
<evidence type="ECO:0000313" key="9">
    <source>
        <dbReference type="Proteomes" id="UP000188912"/>
    </source>
</evidence>
<evidence type="ECO:0000256" key="7">
    <source>
        <dbReference type="SAM" id="MobiDB-lite"/>
    </source>
</evidence>
<protein>
    <recommendedName>
        <fullName evidence="10">Lipoprotein</fullName>
    </recommendedName>
</protein>
<dbReference type="AlphaFoldDB" id="A0A1U9JSQ0"/>
<keyword evidence="2" id="KW-0732">Signal</keyword>
<feature type="region of interest" description="Disordered" evidence="7">
    <location>
        <begin position="28"/>
        <end position="51"/>
    </location>
</feature>
<dbReference type="NCBIfam" id="NF047847">
    <property type="entry name" value="SS_mature_LptM"/>
    <property type="match status" value="1"/>
</dbReference>
<dbReference type="EMBL" id="CP017315">
    <property type="protein sequence ID" value="AQS40890.1"/>
    <property type="molecule type" value="Genomic_DNA"/>
</dbReference>
<evidence type="ECO:0000256" key="5">
    <source>
        <dbReference type="ARBA" id="ARBA00023237"/>
    </source>
</evidence>
<evidence type="ECO:0000256" key="1">
    <source>
        <dbReference type="ARBA" id="ARBA00004459"/>
    </source>
</evidence>
<organism evidence="8 9">
    <name type="scientific">Candidatus Tokpelaia hoelldobleri</name>
    <dbReference type="NCBI Taxonomy" id="1902579"/>
    <lineage>
        <taxon>Bacteria</taxon>
        <taxon>Pseudomonadati</taxon>
        <taxon>Pseudomonadota</taxon>
        <taxon>Alphaproteobacteria</taxon>
        <taxon>Hyphomicrobiales</taxon>
        <taxon>Candidatus Tokpelaia</taxon>
    </lineage>
</organism>
<evidence type="ECO:0000313" key="8">
    <source>
        <dbReference type="EMBL" id="AQS40890.1"/>
    </source>
</evidence>
<keyword evidence="9" id="KW-1185">Reference proteome</keyword>
<proteinExistence type="predicted"/>
<evidence type="ECO:0008006" key="10">
    <source>
        <dbReference type="Google" id="ProtNLM"/>
    </source>
</evidence>
<evidence type="ECO:0000256" key="3">
    <source>
        <dbReference type="ARBA" id="ARBA00023136"/>
    </source>
</evidence>